<dbReference type="HOGENOM" id="CLU_000960_28_2_11"/>
<evidence type="ECO:0000313" key="11">
    <source>
        <dbReference type="Proteomes" id="UP000001918"/>
    </source>
</evidence>
<feature type="transmembrane region" description="Helical" evidence="8">
    <location>
        <begin position="136"/>
        <end position="156"/>
    </location>
</feature>
<keyword evidence="2" id="KW-0813">Transport</keyword>
<dbReference type="Proteomes" id="UP000001918">
    <property type="component" value="Chromosome"/>
</dbReference>
<keyword evidence="11" id="KW-1185">Reference proteome</keyword>
<dbReference type="InterPro" id="IPR011701">
    <property type="entry name" value="MFS"/>
</dbReference>
<evidence type="ECO:0000256" key="8">
    <source>
        <dbReference type="SAM" id="Phobius"/>
    </source>
</evidence>
<dbReference type="AlphaFoldDB" id="D1ADW7"/>
<protein>
    <submittedName>
        <fullName evidence="10">Major facilitator superfamily MFS_1</fullName>
    </submittedName>
</protein>
<dbReference type="Gene3D" id="1.20.1720.10">
    <property type="entry name" value="Multidrug resistance protein D"/>
    <property type="match status" value="1"/>
</dbReference>
<dbReference type="PANTHER" id="PTHR42718">
    <property type="entry name" value="MAJOR FACILITATOR SUPERFAMILY MULTIDRUG TRANSPORTER MFSC"/>
    <property type="match status" value="1"/>
</dbReference>
<feature type="transmembrane region" description="Helical" evidence="8">
    <location>
        <begin position="198"/>
        <end position="217"/>
    </location>
</feature>
<keyword evidence="4 8" id="KW-0812">Transmembrane</keyword>
<dbReference type="GO" id="GO:0022857">
    <property type="term" value="F:transmembrane transporter activity"/>
    <property type="evidence" value="ECO:0007669"/>
    <property type="project" value="InterPro"/>
</dbReference>
<feature type="transmembrane region" description="Helical" evidence="8">
    <location>
        <begin position="162"/>
        <end position="186"/>
    </location>
</feature>
<dbReference type="STRING" id="471852.Tcur_2010"/>
<evidence type="ECO:0000256" key="4">
    <source>
        <dbReference type="ARBA" id="ARBA00022692"/>
    </source>
</evidence>
<keyword evidence="3" id="KW-1003">Cell membrane</keyword>
<feature type="transmembrane region" description="Helical" evidence="8">
    <location>
        <begin position="355"/>
        <end position="381"/>
    </location>
</feature>
<dbReference type="eggNOG" id="COG0477">
    <property type="taxonomic scope" value="Bacteria"/>
</dbReference>
<feature type="transmembrane region" description="Helical" evidence="8">
    <location>
        <begin position="54"/>
        <end position="71"/>
    </location>
</feature>
<sequence>MPSRAGRREWAGLAVLVLPTLLISIDVSVLHLAQPGLSADLRPSSTQLLWINDVYGFLIAGFLITMGALGDRIGRRRLLLIGGAAFGPASALAAYAPNAELLIVARAALGVAGATLMPSTLSLIRNMFRDPAQRTRAISLWMTGFSGGMVIGPVVGGVLLEYFWWGSVFLLGVPVMALLTLLGPLLLPESRDPAPGRVDPPSVLLSLTGVIALVYGLKEIAAYGLSPAPAAIMAVGAVLTWAFVRRQRRLEDPMLDLGLLGRRRFGGSLGLLTLVMLIGPGLSLLTAQYLQLVLGLSPLQAGLWTLPPSIAVIAGFMAAPLLARRIRPGLLIAAGLAVSALGLALLTGTGTQRGLMLLVTGMTLFDLGFSPLAVLGTDMIVTAAPPERAGAASALSETSQEFGGALGLAVFGGIATVVYRLRIDPPGGVPDQAADQAAETLGGATAVAGGLDGDLAAALLEGARAAFTDGLHAAAAAAAVLTAGAAALAVILLRHVPPTSAVPSPDEPAQEAPAPTAGLTG</sequence>
<organism evidence="10 11">
    <name type="scientific">Thermomonospora curvata (strain ATCC 19995 / DSM 43183 / JCM 3096 / KCTC 9072 / NBRC 15933 / NCIMB 10081 / Henssen B9)</name>
    <dbReference type="NCBI Taxonomy" id="471852"/>
    <lineage>
        <taxon>Bacteria</taxon>
        <taxon>Bacillati</taxon>
        <taxon>Actinomycetota</taxon>
        <taxon>Actinomycetes</taxon>
        <taxon>Streptosporangiales</taxon>
        <taxon>Thermomonosporaceae</taxon>
        <taxon>Thermomonospora</taxon>
    </lineage>
</organism>
<feature type="region of interest" description="Disordered" evidence="7">
    <location>
        <begin position="501"/>
        <end position="521"/>
    </location>
</feature>
<feature type="transmembrane region" description="Helical" evidence="8">
    <location>
        <begin position="223"/>
        <end position="244"/>
    </location>
</feature>
<feature type="transmembrane region" description="Helical" evidence="8">
    <location>
        <begin position="78"/>
        <end position="97"/>
    </location>
</feature>
<feature type="transmembrane region" description="Helical" evidence="8">
    <location>
        <begin position="330"/>
        <end position="349"/>
    </location>
</feature>
<feature type="domain" description="Major facilitator superfamily (MFS) profile" evidence="9">
    <location>
        <begin position="12"/>
        <end position="501"/>
    </location>
</feature>
<evidence type="ECO:0000256" key="3">
    <source>
        <dbReference type="ARBA" id="ARBA00022475"/>
    </source>
</evidence>
<dbReference type="SUPFAM" id="SSF103473">
    <property type="entry name" value="MFS general substrate transporter"/>
    <property type="match status" value="1"/>
</dbReference>
<keyword evidence="5 8" id="KW-1133">Transmembrane helix</keyword>
<gene>
    <name evidence="10" type="ordered locus">Tcur_2010</name>
</gene>
<accession>D1ADW7</accession>
<feature type="transmembrane region" description="Helical" evidence="8">
    <location>
        <begin position="265"/>
        <end position="290"/>
    </location>
</feature>
<name>D1ADW7_THECD</name>
<dbReference type="InterPro" id="IPR020846">
    <property type="entry name" value="MFS_dom"/>
</dbReference>
<dbReference type="PROSITE" id="PS50850">
    <property type="entry name" value="MFS"/>
    <property type="match status" value="1"/>
</dbReference>
<evidence type="ECO:0000256" key="2">
    <source>
        <dbReference type="ARBA" id="ARBA00022448"/>
    </source>
</evidence>
<feature type="transmembrane region" description="Helical" evidence="8">
    <location>
        <begin position="471"/>
        <end position="493"/>
    </location>
</feature>
<evidence type="ECO:0000256" key="6">
    <source>
        <dbReference type="ARBA" id="ARBA00023136"/>
    </source>
</evidence>
<dbReference type="GO" id="GO:0005886">
    <property type="term" value="C:plasma membrane"/>
    <property type="evidence" value="ECO:0007669"/>
    <property type="project" value="UniProtKB-SubCell"/>
</dbReference>
<keyword evidence="6 8" id="KW-0472">Membrane</keyword>
<evidence type="ECO:0000256" key="1">
    <source>
        <dbReference type="ARBA" id="ARBA00004651"/>
    </source>
</evidence>
<dbReference type="Gene3D" id="1.20.1250.20">
    <property type="entry name" value="MFS general substrate transporter like domains"/>
    <property type="match status" value="1"/>
</dbReference>
<dbReference type="EMBL" id="CP001738">
    <property type="protein sequence ID" value="ACY97577.1"/>
    <property type="molecule type" value="Genomic_DNA"/>
</dbReference>
<evidence type="ECO:0000259" key="9">
    <source>
        <dbReference type="PROSITE" id="PS50850"/>
    </source>
</evidence>
<dbReference type="InterPro" id="IPR036259">
    <property type="entry name" value="MFS_trans_sf"/>
</dbReference>
<comment type="subcellular location">
    <subcellularLocation>
        <location evidence="1">Cell membrane</location>
        <topology evidence="1">Multi-pass membrane protein</topology>
    </subcellularLocation>
</comment>
<evidence type="ECO:0000256" key="5">
    <source>
        <dbReference type="ARBA" id="ARBA00022989"/>
    </source>
</evidence>
<proteinExistence type="predicted"/>
<dbReference type="Pfam" id="PF07690">
    <property type="entry name" value="MFS_1"/>
    <property type="match status" value="1"/>
</dbReference>
<evidence type="ECO:0000256" key="7">
    <source>
        <dbReference type="SAM" id="MobiDB-lite"/>
    </source>
</evidence>
<dbReference type="PANTHER" id="PTHR42718:SF47">
    <property type="entry name" value="METHYL VIOLOGEN RESISTANCE PROTEIN SMVA"/>
    <property type="match status" value="1"/>
</dbReference>
<feature type="transmembrane region" description="Helical" evidence="8">
    <location>
        <begin position="12"/>
        <end position="34"/>
    </location>
</feature>
<feature type="transmembrane region" description="Helical" evidence="8">
    <location>
        <begin position="302"/>
        <end position="323"/>
    </location>
</feature>
<evidence type="ECO:0000313" key="10">
    <source>
        <dbReference type="EMBL" id="ACY97577.1"/>
    </source>
</evidence>
<dbReference type="CDD" id="cd17321">
    <property type="entry name" value="MFS_MMR_MDR_like"/>
    <property type="match status" value="1"/>
</dbReference>
<dbReference type="KEGG" id="tcu:Tcur_2010"/>
<feature type="transmembrane region" description="Helical" evidence="8">
    <location>
        <begin position="103"/>
        <end position="124"/>
    </location>
</feature>
<reference evidence="10 11" key="1">
    <citation type="journal article" date="2011" name="Stand. Genomic Sci.">
        <title>Complete genome sequence of Thermomonospora curvata type strain (B9).</title>
        <authorList>
            <person name="Chertkov O."/>
            <person name="Sikorski J."/>
            <person name="Nolan M."/>
            <person name="Lapidus A."/>
            <person name="Lucas S."/>
            <person name="Del Rio T.G."/>
            <person name="Tice H."/>
            <person name="Cheng J.F."/>
            <person name="Goodwin L."/>
            <person name="Pitluck S."/>
            <person name="Liolios K."/>
            <person name="Ivanova N."/>
            <person name="Mavromatis K."/>
            <person name="Mikhailova N."/>
            <person name="Ovchinnikova G."/>
            <person name="Pati A."/>
            <person name="Chen A."/>
            <person name="Palaniappan K."/>
            <person name="Djao O.D."/>
            <person name="Land M."/>
            <person name="Hauser L."/>
            <person name="Chang Y.J."/>
            <person name="Jeffries C.D."/>
            <person name="Brettin T."/>
            <person name="Han C."/>
            <person name="Detter J.C."/>
            <person name="Rohde M."/>
            <person name="Goker M."/>
            <person name="Woyke T."/>
            <person name="Bristow J."/>
            <person name="Eisen J.A."/>
            <person name="Markowitz V."/>
            <person name="Hugenholtz P."/>
            <person name="Klenk H.P."/>
            <person name="Kyrpides N.C."/>
        </authorList>
    </citation>
    <scope>NUCLEOTIDE SEQUENCE [LARGE SCALE GENOMIC DNA]</scope>
    <source>
        <strain evidence="11">ATCC 19995 / DSM 43183 / JCM 3096 / KCTC 9072 / NBRC 15933 / NCIMB 10081 / Henssen B9</strain>
    </source>
</reference>